<dbReference type="RefSeq" id="WP_318352092.1">
    <property type="nucleotide sequence ID" value="NZ_JAWQEV010000001.1"/>
</dbReference>
<dbReference type="Proteomes" id="UP001283109">
    <property type="component" value="Unassembled WGS sequence"/>
</dbReference>
<comment type="caution">
    <text evidence="3">The sequence shown here is derived from an EMBL/GenBank/DDBJ whole genome shotgun (WGS) entry which is preliminary data.</text>
</comment>
<feature type="transmembrane region" description="Helical" evidence="1">
    <location>
        <begin position="7"/>
        <end position="25"/>
    </location>
</feature>
<keyword evidence="1" id="KW-1133">Transmembrane helix</keyword>
<sequence length="425" mass="44497">MRRVWPLTVRGTGALILAIACFIVADEAGLVELMYFGLLLLAVVAASIASLYVGRHTDTVSRSLSPDVAAVGQESRVAVRVGVRSALPTAPGTWRDTLPKGLRGKAEGAFPALGSGLRGGERGGLRSIDLTYTVTGTQRGVHSLGPLTVRSSDPFGLARRTVVFGQRTAVTVAPAVTDLAPLIDYAGATGGVLHTTNDHLGQGSDNLVARPYAPGDSMRRIHWRATAHRDELMVRQEEQESTPEAAVVLDRAALRWSTDALHAPGADPGFEAGVTACVSAVARLVRDGYAVEVIDTEGTSLFGSGDLTERIEGGDLADVERMLVQFATVTARRDDALPRLPRLFAGVSTGPVVLIVGRLDPADAAAIGPIAHHSTLPVLLSAAPVGDALEIAADHGWHVAAIDPERDLALAWANAVGRGVHHVVG</sequence>
<gene>
    <name evidence="3" type="ORF">R8Z58_02080</name>
</gene>
<keyword evidence="1" id="KW-0812">Transmembrane</keyword>
<name>A0ABU4GYM1_9MICO</name>
<evidence type="ECO:0000313" key="4">
    <source>
        <dbReference type="Proteomes" id="UP001283109"/>
    </source>
</evidence>
<dbReference type="EMBL" id="JAWQEV010000001">
    <property type="protein sequence ID" value="MDW4571559.1"/>
    <property type="molecule type" value="Genomic_DNA"/>
</dbReference>
<dbReference type="PROSITE" id="PS51257">
    <property type="entry name" value="PROKAR_LIPOPROTEIN"/>
    <property type="match status" value="1"/>
</dbReference>
<reference evidence="3 4" key="1">
    <citation type="submission" date="2023-11" db="EMBL/GenBank/DDBJ databases">
        <title>Draft genome sequence of Microbacterium arthrosphaerae JCM 30492.</title>
        <authorList>
            <person name="Zhang G."/>
            <person name="Ding Y."/>
        </authorList>
    </citation>
    <scope>NUCLEOTIDE SEQUENCE [LARGE SCALE GENOMIC DNA]</scope>
    <source>
        <strain evidence="3 4">JCM 30492</strain>
    </source>
</reference>
<organism evidence="3 4">
    <name type="scientific">Microbacterium arthrosphaerae</name>
    <dbReference type="NCBI Taxonomy" id="792652"/>
    <lineage>
        <taxon>Bacteria</taxon>
        <taxon>Bacillati</taxon>
        <taxon>Actinomycetota</taxon>
        <taxon>Actinomycetes</taxon>
        <taxon>Micrococcales</taxon>
        <taxon>Microbacteriaceae</taxon>
        <taxon>Microbacterium</taxon>
    </lineage>
</organism>
<protein>
    <submittedName>
        <fullName evidence="3">DUF58 domain-containing protein</fullName>
    </submittedName>
</protein>
<feature type="transmembrane region" description="Helical" evidence="1">
    <location>
        <begin position="31"/>
        <end position="53"/>
    </location>
</feature>
<dbReference type="InterPro" id="IPR002881">
    <property type="entry name" value="DUF58"/>
</dbReference>
<keyword evidence="1" id="KW-0472">Membrane</keyword>
<dbReference type="Pfam" id="PF01882">
    <property type="entry name" value="DUF58"/>
    <property type="match status" value="1"/>
</dbReference>
<proteinExistence type="predicted"/>
<accession>A0ABU4GYM1</accession>
<evidence type="ECO:0000313" key="3">
    <source>
        <dbReference type="EMBL" id="MDW4571559.1"/>
    </source>
</evidence>
<dbReference type="PANTHER" id="PTHR34351">
    <property type="entry name" value="SLR1927 PROTEIN-RELATED"/>
    <property type="match status" value="1"/>
</dbReference>
<evidence type="ECO:0000256" key="1">
    <source>
        <dbReference type="SAM" id="Phobius"/>
    </source>
</evidence>
<evidence type="ECO:0000259" key="2">
    <source>
        <dbReference type="Pfam" id="PF01882"/>
    </source>
</evidence>
<dbReference type="PANTHER" id="PTHR34351:SF1">
    <property type="entry name" value="SLR1927 PROTEIN"/>
    <property type="match status" value="1"/>
</dbReference>
<feature type="domain" description="DUF58" evidence="2">
    <location>
        <begin position="209"/>
        <end position="252"/>
    </location>
</feature>
<keyword evidence="4" id="KW-1185">Reference proteome</keyword>